<dbReference type="EMBL" id="CAMXCT010000871">
    <property type="protein sequence ID" value="CAI3984231.1"/>
    <property type="molecule type" value="Genomic_DNA"/>
</dbReference>
<protein>
    <submittedName>
        <fullName evidence="2">Uncharacterized protein</fullName>
    </submittedName>
</protein>
<dbReference type="AlphaFoldDB" id="A0A9P1FQA4"/>
<evidence type="ECO:0000313" key="3">
    <source>
        <dbReference type="EMBL" id="CAL4771543.1"/>
    </source>
</evidence>
<sequence>MHQTKPGNCLEWLPWKSLVSEENWNRAQEAKVSKTFKPGSALLASALVEDVPELDDIQGNPFFLSRVLEVRRNAYVLVGIAHLGAWKETDSKVMDHYTKTYSESSGLRPPSLQEFLQCDRKLWETIFHLVNAEQWELNQALLEVSRVRSDIPTLFMPRPRALSISKGGKSKGKLAWRPNPCDKPAGKGKTKGKGGKADSAKAPAWPDHWAKTLITPDGASQEVCKRRVPDEPAADPVSDSESASSGDSFHERQCCGSSNDRESYQSNLRELPAPLPGHKFFLEFFSGAPHPVTTAVASLRCQCLQPLDTSLGDRIHDLLDSDTFHALTKLVTSGLLAFMWVAPPCLPDQESFSILQGTLSLMELAFLNGAHVAFAQPSNAISWQQPLLHEWLHRIPHHMISVAQCQYVPLGQATVQSWQVATTCSLLLETQSQCLHHEMHPPIQVQRHPRSGSVSFPEHLCLEIALALQPLFAQHEEGPVLTPWGVAMQELPLRLPSKASDKKFMVADGGGVDSTGDWTVPHAPDYLADLRRAWLLYGLRNKILPRISISRPTNFETLLSAEEVADLSSIFQRFAHDFNIDPSTEVAQDQPFRLEFFSAFNQITRDVDAVLPSLLRDGVSTGVQASIPPSQVWIQHVPSVDLASQLVSHFDNWGSATDHPDIVAQLLQQELDDQFVECLGFTTDLDPEMRQKLVFGKLGVAFSDNRKPSLVLDTTISGVNPRTSIQEKVFYPTVADVRETFSAQPERQQYLGFLVDIRAAHKCIKVKPSERGLAAFTWQGKAYRYKTWMTRAQVESFLAKVTSDDSLTLGVNMPPFSAGCRILKLGQFAVTTKTQALHALRTFTAGWILMFDVRSKRVKLSDRSHQLVVFLQQAISHSPLRVNLRLPSTATFPMAADAMATERAVGIGAWFQHPVSSQIFWTALHFDIFDFPIQDWVAGRTAQSLIASWEMLAQIVLVHLIASILGHLRLPLKLAPLSDNNASLAAGNKLFTTSFPLSEFTKLLTWHLHRHHLHVSLDRVSSEDNVIADSLSRNQFDILQNLRNARIVVTLADICWPMLSTQGAEGFRGWTRATRWEI</sequence>
<dbReference type="EMBL" id="CAMXCT020000871">
    <property type="protein sequence ID" value="CAL1137606.1"/>
    <property type="molecule type" value="Genomic_DNA"/>
</dbReference>
<comment type="caution">
    <text evidence="2">The sequence shown here is derived from an EMBL/GenBank/DDBJ whole genome shotgun (WGS) entry which is preliminary data.</text>
</comment>
<name>A0A9P1FQA4_9DINO</name>
<gene>
    <name evidence="2" type="ORF">C1SCF055_LOCUS11778</name>
</gene>
<accession>A0A9P1FQA4</accession>
<evidence type="ECO:0000313" key="2">
    <source>
        <dbReference type="EMBL" id="CAI3984231.1"/>
    </source>
</evidence>
<feature type="region of interest" description="Disordered" evidence="1">
    <location>
        <begin position="220"/>
        <end position="261"/>
    </location>
</feature>
<keyword evidence="4" id="KW-1185">Reference proteome</keyword>
<organism evidence="2">
    <name type="scientific">Cladocopium goreaui</name>
    <dbReference type="NCBI Taxonomy" id="2562237"/>
    <lineage>
        <taxon>Eukaryota</taxon>
        <taxon>Sar</taxon>
        <taxon>Alveolata</taxon>
        <taxon>Dinophyceae</taxon>
        <taxon>Suessiales</taxon>
        <taxon>Symbiodiniaceae</taxon>
        <taxon>Cladocopium</taxon>
    </lineage>
</organism>
<reference evidence="2" key="1">
    <citation type="submission" date="2022-10" db="EMBL/GenBank/DDBJ databases">
        <authorList>
            <person name="Chen Y."/>
            <person name="Dougan E. K."/>
            <person name="Chan C."/>
            <person name="Rhodes N."/>
            <person name="Thang M."/>
        </authorList>
    </citation>
    <scope>NUCLEOTIDE SEQUENCE</scope>
</reference>
<evidence type="ECO:0000256" key="1">
    <source>
        <dbReference type="SAM" id="MobiDB-lite"/>
    </source>
</evidence>
<reference evidence="3 4" key="2">
    <citation type="submission" date="2024-05" db="EMBL/GenBank/DDBJ databases">
        <authorList>
            <person name="Chen Y."/>
            <person name="Shah S."/>
            <person name="Dougan E. K."/>
            <person name="Thang M."/>
            <person name="Chan C."/>
        </authorList>
    </citation>
    <scope>NUCLEOTIDE SEQUENCE [LARGE SCALE GENOMIC DNA]</scope>
</reference>
<feature type="compositionally biased region" description="Low complexity" evidence="1">
    <location>
        <begin position="234"/>
        <end position="247"/>
    </location>
</feature>
<evidence type="ECO:0000313" key="4">
    <source>
        <dbReference type="Proteomes" id="UP001152797"/>
    </source>
</evidence>
<dbReference type="EMBL" id="CAMXCT030000871">
    <property type="protein sequence ID" value="CAL4771543.1"/>
    <property type="molecule type" value="Genomic_DNA"/>
</dbReference>
<dbReference type="Proteomes" id="UP001152797">
    <property type="component" value="Unassembled WGS sequence"/>
</dbReference>
<feature type="region of interest" description="Disordered" evidence="1">
    <location>
        <begin position="162"/>
        <end position="208"/>
    </location>
</feature>
<proteinExistence type="predicted"/>
<feature type="compositionally biased region" description="Basic and acidic residues" evidence="1">
    <location>
        <begin position="248"/>
        <end position="261"/>
    </location>
</feature>